<dbReference type="GO" id="GO:0004815">
    <property type="term" value="F:aspartate-tRNA ligase activity"/>
    <property type="evidence" value="ECO:0007669"/>
    <property type="project" value="UniProtKB-EC"/>
</dbReference>
<evidence type="ECO:0000256" key="9">
    <source>
        <dbReference type="ARBA" id="ARBA00023146"/>
    </source>
</evidence>
<evidence type="ECO:0000256" key="1">
    <source>
        <dbReference type="ARBA" id="ARBA00004496"/>
    </source>
</evidence>
<dbReference type="InterPro" id="IPR006195">
    <property type="entry name" value="aa-tRNA-synth_II"/>
</dbReference>
<evidence type="ECO:0000256" key="4">
    <source>
        <dbReference type="ARBA" id="ARBA00022490"/>
    </source>
</evidence>
<keyword evidence="8" id="KW-0648">Protein biosynthesis</keyword>
<comment type="catalytic activity">
    <reaction evidence="10">
        <text>tRNA(Asp) + L-aspartate + ATP = L-aspartyl-tRNA(Asp) + AMP + diphosphate</text>
        <dbReference type="Rhea" id="RHEA:19649"/>
        <dbReference type="Rhea" id="RHEA-COMP:9660"/>
        <dbReference type="Rhea" id="RHEA-COMP:9678"/>
        <dbReference type="ChEBI" id="CHEBI:29991"/>
        <dbReference type="ChEBI" id="CHEBI:30616"/>
        <dbReference type="ChEBI" id="CHEBI:33019"/>
        <dbReference type="ChEBI" id="CHEBI:78442"/>
        <dbReference type="ChEBI" id="CHEBI:78516"/>
        <dbReference type="ChEBI" id="CHEBI:456215"/>
        <dbReference type="EC" id="6.1.1.12"/>
    </reaction>
</comment>
<dbReference type="AlphaFoldDB" id="A0A7S3I1A5"/>
<dbReference type="SUPFAM" id="SSF55681">
    <property type="entry name" value="Class II aaRS and biotin synthetases"/>
    <property type="match status" value="1"/>
</dbReference>
<dbReference type="InterPro" id="IPR002312">
    <property type="entry name" value="Asp/Asn-tRNA-synth_IIb"/>
</dbReference>
<dbReference type="FunFam" id="3.30.930.10:FF:000038">
    <property type="entry name" value="Aspartate--tRNA ligase"/>
    <property type="match status" value="1"/>
</dbReference>
<keyword evidence="9" id="KW-0030">Aminoacyl-tRNA synthetase</keyword>
<feature type="domain" description="Aminoacyl-transfer RNA synthetases class-II family profile" evidence="11">
    <location>
        <begin position="1"/>
        <end position="284"/>
    </location>
</feature>
<dbReference type="InterPro" id="IPR004523">
    <property type="entry name" value="Asp-tRNA_synthase_2"/>
</dbReference>
<evidence type="ECO:0000256" key="6">
    <source>
        <dbReference type="ARBA" id="ARBA00022741"/>
    </source>
</evidence>
<comment type="similarity">
    <text evidence="2">Belongs to the class-II aminoacyl-tRNA synthetase family. Type 2 subfamily.</text>
</comment>
<dbReference type="PANTHER" id="PTHR43450">
    <property type="entry name" value="ASPARTYL-TRNA SYNTHETASE"/>
    <property type="match status" value="1"/>
</dbReference>
<evidence type="ECO:0000256" key="3">
    <source>
        <dbReference type="ARBA" id="ARBA00012841"/>
    </source>
</evidence>
<dbReference type="GO" id="GO:0003723">
    <property type="term" value="F:RNA binding"/>
    <property type="evidence" value="ECO:0007669"/>
    <property type="project" value="TreeGrafter"/>
</dbReference>
<dbReference type="PROSITE" id="PS50862">
    <property type="entry name" value="AA_TRNA_LIGASE_II"/>
    <property type="match status" value="1"/>
</dbReference>
<dbReference type="InterPro" id="IPR045864">
    <property type="entry name" value="aa-tRNA-synth_II/BPL/LPL"/>
</dbReference>
<name>A0A7S3I1A5_9SPIT</name>
<dbReference type="EC" id="6.1.1.12" evidence="3"/>
<keyword evidence="4" id="KW-0963">Cytoplasm</keyword>
<organism evidence="12">
    <name type="scientific">Favella ehrenbergii</name>
    <dbReference type="NCBI Taxonomy" id="182087"/>
    <lineage>
        <taxon>Eukaryota</taxon>
        <taxon>Sar</taxon>
        <taxon>Alveolata</taxon>
        <taxon>Ciliophora</taxon>
        <taxon>Intramacronucleata</taxon>
        <taxon>Spirotrichea</taxon>
        <taxon>Choreotrichia</taxon>
        <taxon>Tintinnida</taxon>
        <taxon>Xystonellidae</taxon>
        <taxon>Favella</taxon>
    </lineage>
</organism>
<dbReference type="Pfam" id="PF00152">
    <property type="entry name" value="tRNA-synt_2"/>
    <property type="match status" value="1"/>
</dbReference>
<evidence type="ECO:0000313" key="12">
    <source>
        <dbReference type="EMBL" id="CAE0311036.1"/>
    </source>
</evidence>
<keyword evidence="6" id="KW-0547">Nucleotide-binding</keyword>
<accession>A0A7S3I1A5</accession>
<dbReference type="PRINTS" id="PR01042">
    <property type="entry name" value="TRNASYNTHASP"/>
</dbReference>
<reference evidence="12" key="1">
    <citation type="submission" date="2021-01" db="EMBL/GenBank/DDBJ databases">
        <authorList>
            <person name="Corre E."/>
            <person name="Pelletier E."/>
            <person name="Niang G."/>
            <person name="Scheremetjew M."/>
            <person name="Finn R."/>
            <person name="Kale V."/>
            <person name="Holt S."/>
            <person name="Cochrane G."/>
            <person name="Meng A."/>
            <person name="Brown T."/>
            <person name="Cohen L."/>
        </authorList>
    </citation>
    <scope>NUCLEOTIDE SEQUENCE</scope>
    <source>
        <strain evidence="12">Fehren 1</strain>
    </source>
</reference>
<dbReference type="GO" id="GO:0005524">
    <property type="term" value="F:ATP binding"/>
    <property type="evidence" value="ECO:0007669"/>
    <property type="project" value="UniProtKB-KW"/>
</dbReference>
<dbReference type="EMBL" id="HBIE01019443">
    <property type="protein sequence ID" value="CAE0311036.1"/>
    <property type="molecule type" value="Transcribed_RNA"/>
</dbReference>
<dbReference type="GO" id="GO:0005829">
    <property type="term" value="C:cytosol"/>
    <property type="evidence" value="ECO:0007669"/>
    <property type="project" value="TreeGrafter"/>
</dbReference>
<gene>
    <name evidence="12" type="ORF">FEHR0123_LOCUS5954</name>
</gene>
<evidence type="ECO:0000256" key="8">
    <source>
        <dbReference type="ARBA" id="ARBA00022917"/>
    </source>
</evidence>
<protein>
    <recommendedName>
        <fullName evidence="3">aspartate--tRNA ligase</fullName>
        <ecNumber evidence="3">6.1.1.12</ecNumber>
    </recommendedName>
</protein>
<dbReference type="Gene3D" id="3.30.930.10">
    <property type="entry name" value="Bira Bifunctional Protein, Domain 2"/>
    <property type="match status" value="1"/>
</dbReference>
<proteinExistence type="inferred from homology"/>
<evidence type="ECO:0000256" key="10">
    <source>
        <dbReference type="ARBA" id="ARBA00047904"/>
    </source>
</evidence>
<keyword evidence="5" id="KW-0436">Ligase</keyword>
<evidence type="ECO:0000256" key="5">
    <source>
        <dbReference type="ARBA" id="ARBA00022598"/>
    </source>
</evidence>
<dbReference type="PANTHER" id="PTHR43450:SF1">
    <property type="entry name" value="ASPARTATE--TRNA LIGASE, CYTOPLASMIC"/>
    <property type="match status" value="1"/>
</dbReference>
<evidence type="ECO:0000256" key="7">
    <source>
        <dbReference type="ARBA" id="ARBA00022840"/>
    </source>
</evidence>
<dbReference type="CDD" id="cd00776">
    <property type="entry name" value="AsxRS_core"/>
    <property type="match status" value="1"/>
</dbReference>
<keyword evidence="7" id="KW-0067">ATP-binding</keyword>
<dbReference type="GO" id="GO:0006422">
    <property type="term" value="P:aspartyl-tRNA aminoacylation"/>
    <property type="evidence" value="ECO:0007669"/>
    <property type="project" value="InterPro"/>
</dbReference>
<dbReference type="GO" id="GO:0017101">
    <property type="term" value="C:aminoacyl-tRNA synthetase multienzyme complex"/>
    <property type="evidence" value="ECO:0007669"/>
    <property type="project" value="TreeGrafter"/>
</dbReference>
<comment type="subcellular location">
    <subcellularLocation>
        <location evidence="1">Cytoplasm</location>
    </subcellularLocation>
</comment>
<sequence length="292" mass="33287">MLEKGFVEIHTPKLIGGASEGGANVFKFKYFEQDGCLAQSPQLYKQMALCADLKRVFEIGPVFRAENSNTNRHLCEFTGLDMEMEFKDHYFEVLDIIGELMVYMVTQLKSRFAKELGIINDQYPFEEFKICDPVLKISFKEGVSMLAAAGYEQEPLEDLSTETEKALGRLVKEKYDTDFYMLYGYPVNARPFYTMLDPTDPNYTNSYDFFMRGEEITSGAQRVHDPAMLAERAKSCGIAVETIQDYIESFKYGAPTHAGAGFGLERIVKFFCGLHNIRKTSMFPRDPQRLAP</sequence>
<dbReference type="InterPro" id="IPR004364">
    <property type="entry name" value="Aa-tRNA-synt_II"/>
</dbReference>
<evidence type="ECO:0000256" key="2">
    <source>
        <dbReference type="ARBA" id="ARBA00005312"/>
    </source>
</evidence>
<evidence type="ECO:0000259" key="11">
    <source>
        <dbReference type="PROSITE" id="PS50862"/>
    </source>
</evidence>